<evidence type="ECO:0000313" key="2">
    <source>
        <dbReference type="Proteomes" id="UP000887565"/>
    </source>
</evidence>
<dbReference type="WBParaSite" id="nRc.2.0.1.t45861-RA">
    <property type="protein sequence ID" value="nRc.2.0.1.t45861-RA"/>
    <property type="gene ID" value="nRc.2.0.1.g45861"/>
</dbReference>
<sequence>MQIDQYNGRRTEDGLVSIFSNLDTLLIGVLLLLLVLLVSRLLIFVGELEADSHPTQIPFDTTFSNWRNIFHRTFGVRFLGMEGALKNGLVRAGLDETMRRSVRHLLLALKLLVGHLSDSYVEKRRRMLEFCHHKRSPK</sequence>
<accession>A0A915L7Z0</accession>
<proteinExistence type="predicted"/>
<keyword evidence="1" id="KW-0812">Transmembrane</keyword>
<keyword evidence="1" id="KW-1133">Transmembrane helix</keyword>
<keyword evidence="1" id="KW-0472">Membrane</keyword>
<evidence type="ECO:0000256" key="1">
    <source>
        <dbReference type="SAM" id="Phobius"/>
    </source>
</evidence>
<name>A0A915L7Z0_ROMCU</name>
<evidence type="ECO:0000313" key="3">
    <source>
        <dbReference type="WBParaSite" id="nRc.2.0.1.t45861-RA"/>
    </source>
</evidence>
<feature type="transmembrane region" description="Helical" evidence="1">
    <location>
        <begin position="25"/>
        <end position="45"/>
    </location>
</feature>
<dbReference type="Proteomes" id="UP000887565">
    <property type="component" value="Unplaced"/>
</dbReference>
<dbReference type="AlphaFoldDB" id="A0A915L7Z0"/>
<reference evidence="3" key="1">
    <citation type="submission" date="2022-11" db="UniProtKB">
        <authorList>
            <consortium name="WormBaseParasite"/>
        </authorList>
    </citation>
    <scope>IDENTIFICATION</scope>
</reference>
<keyword evidence="2" id="KW-1185">Reference proteome</keyword>
<protein>
    <submittedName>
        <fullName evidence="3">Uncharacterized protein</fullName>
    </submittedName>
</protein>
<organism evidence="2 3">
    <name type="scientific">Romanomermis culicivorax</name>
    <name type="common">Nematode worm</name>
    <dbReference type="NCBI Taxonomy" id="13658"/>
    <lineage>
        <taxon>Eukaryota</taxon>
        <taxon>Metazoa</taxon>
        <taxon>Ecdysozoa</taxon>
        <taxon>Nematoda</taxon>
        <taxon>Enoplea</taxon>
        <taxon>Dorylaimia</taxon>
        <taxon>Mermithida</taxon>
        <taxon>Mermithoidea</taxon>
        <taxon>Mermithidae</taxon>
        <taxon>Romanomermis</taxon>
    </lineage>
</organism>